<evidence type="ECO:0000313" key="1">
    <source>
        <dbReference type="EMBL" id="PTM54936.1"/>
    </source>
</evidence>
<evidence type="ECO:0008006" key="3">
    <source>
        <dbReference type="Google" id="ProtNLM"/>
    </source>
</evidence>
<protein>
    <recommendedName>
        <fullName evidence="3">YHS domain-containing protein</fullName>
    </recommendedName>
</protein>
<organism evidence="1 2">
    <name type="scientific">Phreatobacter oligotrophus</name>
    <dbReference type="NCBI Taxonomy" id="1122261"/>
    <lineage>
        <taxon>Bacteria</taxon>
        <taxon>Pseudomonadati</taxon>
        <taxon>Pseudomonadota</taxon>
        <taxon>Alphaproteobacteria</taxon>
        <taxon>Hyphomicrobiales</taxon>
        <taxon>Phreatobacteraceae</taxon>
        <taxon>Phreatobacter</taxon>
    </lineage>
</organism>
<evidence type="ECO:0000313" key="2">
    <source>
        <dbReference type="Proteomes" id="UP000241808"/>
    </source>
</evidence>
<keyword evidence="2" id="KW-1185">Reference proteome</keyword>
<dbReference type="EMBL" id="PZZL01000005">
    <property type="protein sequence ID" value="PTM54936.1"/>
    <property type="molecule type" value="Genomic_DNA"/>
</dbReference>
<dbReference type="Proteomes" id="UP000241808">
    <property type="component" value="Unassembled WGS sequence"/>
</dbReference>
<dbReference type="AlphaFoldDB" id="A0A2T4Z2C6"/>
<sequence length="169" mass="18579">MSVMRQFLRPLLLTLAVTGLYAGVAVVIGMTGDESRAATTERVVTDRLTGLAIYGYDPVAYFTESEPREGVAAYELSWAGATWRFSNEGNRDAFMQDPSVYEPRYGGYDPVAIGTGVPTPGHPGVWLVHNQRLYVFHSEANRALFMTSPAEAIQRAEGHWAQVKAQLVP</sequence>
<name>A0A2T4Z2C6_9HYPH</name>
<gene>
    <name evidence="1" type="ORF">C8P69_10586</name>
</gene>
<accession>A0A2T4Z2C6</accession>
<dbReference type="NCBIfam" id="NF041384">
    <property type="entry name" value="YHS_seleno_dom"/>
    <property type="match status" value="1"/>
</dbReference>
<proteinExistence type="predicted"/>
<comment type="caution">
    <text evidence="1">The sequence shown here is derived from an EMBL/GenBank/DDBJ whole genome shotgun (WGS) entry which is preliminary data.</text>
</comment>
<reference evidence="1 2" key="1">
    <citation type="submission" date="2018-04" db="EMBL/GenBank/DDBJ databases">
        <title>Genomic Encyclopedia of Archaeal and Bacterial Type Strains, Phase II (KMG-II): from individual species to whole genera.</title>
        <authorList>
            <person name="Goeker M."/>
        </authorList>
    </citation>
    <scope>NUCLEOTIDE SEQUENCE [LARGE SCALE GENOMIC DNA]</scope>
    <source>
        <strain evidence="1 2">DSM 25521</strain>
    </source>
</reference>